<organism evidence="9 10">
    <name type="scientific">[Phormidium ambiguum] IAM M-71</name>
    <dbReference type="NCBI Taxonomy" id="454136"/>
    <lineage>
        <taxon>Bacteria</taxon>
        <taxon>Bacillati</taxon>
        <taxon>Cyanobacteriota</taxon>
        <taxon>Cyanophyceae</taxon>
        <taxon>Oscillatoriophycideae</taxon>
        <taxon>Aerosakkonematales</taxon>
        <taxon>Aerosakkonemataceae</taxon>
        <taxon>Floridanema</taxon>
    </lineage>
</organism>
<dbReference type="InterPro" id="IPR001736">
    <property type="entry name" value="PLipase_D/transphosphatidylase"/>
</dbReference>
<dbReference type="PANTHER" id="PTHR43856">
    <property type="entry name" value="CARDIOLIPIN HYDROLASE"/>
    <property type="match status" value="1"/>
</dbReference>
<dbReference type="InterPro" id="IPR010994">
    <property type="entry name" value="RuvA_2-like"/>
</dbReference>
<protein>
    <recommendedName>
        <fullName evidence="3">phospholipase D</fullName>
        <ecNumber evidence="3">3.1.4.4</ecNumber>
    </recommendedName>
</protein>
<comment type="catalytic activity">
    <reaction evidence="1">
        <text>a 1,2-diacyl-sn-glycero-3-phosphocholine + H2O = a 1,2-diacyl-sn-glycero-3-phosphate + choline + H(+)</text>
        <dbReference type="Rhea" id="RHEA:14445"/>
        <dbReference type="ChEBI" id="CHEBI:15354"/>
        <dbReference type="ChEBI" id="CHEBI:15377"/>
        <dbReference type="ChEBI" id="CHEBI:15378"/>
        <dbReference type="ChEBI" id="CHEBI:57643"/>
        <dbReference type="ChEBI" id="CHEBI:58608"/>
        <dbReference type="EC" id="3.1.4.4"/>
    </reaction>
</comment>
<keyword evidence="7" id="KW-0732">Signal</keyword>
<reference evidence="9 10" key="1">
    <citation type="submission" date="2016-11" db="EMBL/GenBank/DDBJ databases">
        <title>Draft Genome Sequences of Nine Cyanobacterial Strains from Diverse Habitats.</title>
        <authorList>
            <person name="Zhu T."/>
            <person name="Hou S."/>
            <person name="Lu X."/>
            <person name="Hess W.R."/>
        </authorList>
    </citation>
    <scope>NUCLEOTIDE SEQUENCE [LARGE SCALE GENOMIC DNA]</scope>
    <source>
        <strain evidence="9 10">IAM M-71</strain>
    </source>
</reference>
<dbReference type="PROSITE" id="PS50035">
    <property type="entry name" value="PLD"/>
    <property type="match status" value="2"/>
</dbReference>
<dbReference type="SMART" id="SM00278">
    <property type="entry name" value="HhH1"/>
    <property type="match status" value="2"/>
</dbReference>
<keyword evidence="6" id="KW-0443">Lipid metabolism</keyword>
<dbReference type="GO" id="GO:0006281">
    <property type="term" value="P:DNA repair"/>
    <property type="evidence" value="ECO:0007669"/>
    <property type="project" value="InterPro"/>
</dbReference>
<dbReference type="SUPFAM" id="SSF47781">
    <property type="entry name" value="RuvA domain 2-like"/>
    <property type="match status" value="1"/>
</dbReference>
<dbReference type="GO" id="GO:0006793">
    <property type="term" value="P:phosphorus metabolic process"/>
    <property type="evidence" value="ECO:0007669"/>
    <property type="project" value="UniProtKB-ARBA"/>
</dbReference>
<dbReference type="InterPro" id="IPR003583">
    <property type="entry name" value="Hlx-hairpin-Hlx_DNA-bd_motif"/>
</dbReference>
<evidence type="ECO:0000256" key="2">
    <source>
        <dbReference type="ARBA" id="ARBA00008664"/>
    </source>
</evidence>
<feature type="domain" description="PLD phosphodiesterase" evidence="8">
    <location>
        <begin position="392"/>
        <end position="419"/>
    </location>
</feature>
<dbReference type="InterPro" id="IPR025202">
    <property type="entry name" value="PLD-like_dom"/>
</dbReference>
<dbReference type="RefSeq" id="WP_073593479.1">
    <property type="nucleotide sequence ID" value="NZ_MRCE01000009.1"/>
</dbReference>
<keyword evidence="5" id="KW-0442">Lipid degradation</keyword>
<evidence type="ECO:0000313" key="10">
    <source>
        <dbReference type="Proteomes" id="UP000185860"/>
    </source>
</evidence>
<feature type="domain" description="PLD phosphodiesterase" evidence="8">
    <location>
        <begin position="188"/>
        <end position="215"/>
    </location>
</feature>
<dbReference type="GO" id="GO:0016042">
    <property type="term" value="P:lipid catabolic process"/>
    <property type="evidence" value="ECO:0007669"/>
    <property type="project" value="UniProtKB-KW"/>
</dbReference>
<comment type="caution">
    <text evidence="9">The sequence shown here is derived from an EMBL/GenBank/DDBJ whole genome shotgun (WGS) entry which is preliminary data.</text>
</comment>
<name>A0A1U7ILA6_9CYAN</name>
<dbReference type="AlphaFoldDB" id="A0A1U7ILA6"/>
<keyword evidence="4" id="KW-0378">Hydrolase</keyword>
<proteinExistence type="inferred from homology"/>
<feature type="signal peptide" evidence="7">
    <location>
        <begin position="1"/>
        <end position="26"/>
    </location>
</feature>
<dbReference type="GO" id="GO:0003677">
    <property type="term" value="F:DNA binding"/>
    <property type="evidence" value="ECO:0007669"/>
    <property type="project" value="InterPro"/>
</dbReference>
<evidence type="ECO:0000259" key="8">
    <source>
        <dbReference type="PROSITE" id="PS50035"/>
    </source>
</evidence>
<dbReference type="SUPFAM" id="SSF56024">
    <property type="entry name" value="Phospholipase D/nuclease"/>
    <property type="match status" value="2"/>
</dbReference>
<dbReference type="Gene3D" id="3.30.870.10">
    <property type="entry name" value="Endonuclease Chain A"/>
    <property type="match status" value="2"/>
</dbReference>
<dbReference type="Gene3D" id="1.10.150.320">
    <property type="entry name" value="Photosystem II 12 kDa extrinsic protein"/>
    <property type="match status" value="1"/>
</dbReference>
<evidence type="ECO:0000313" key="9">
    <source>
        <dbReference type="EMBL" id="OKH38041.1"/>
    </source>
</evidence>
<gene>
    <name evidence="9" type="ORF">NIES2119_10770</name>
</gene>
<sequence length="556" mass="62481">MLHLPTWNLSKILPVIVLAFSFSACQKAVTQTTNPLPLPQDPFVQVYFNHTQLSEYIEPYRKQKRSGDNLEQVLIDTINTAKSTVDIAVQELRLPKVAQAIVDRQKAGVKVRVILENNYSRSWSKFTADEIAKLPPREQDRYKEYRKLIDQNEDEKLDVAEINQRDALIILENAKVPIIDDTADGSAGSGLMHHKFVIVDNQTLVITSANFTTSDVHGDLQNLDSLGNDNSLLKINSPELATIFTEEFNLMWGDGVGGKPDSKFGVKKPHRPVQNVDLGTVNISVQFSPTSQKIPWEESSNGLIGKTLVTATESIDLALFVFSEQQLADILATNHQRKVKIRTVIEPDFAYRYYSEGLDMMGVALVNDCKYEMNNRPWQNPINTVGTPLLRKGDLLHHKFAVIDGKIAIAGSHNWSEAANSNNDETLVIIKSPKVAAHFQREFDRLYADAQLGLPDRIKQKIKTQTQQCPQIQTASKPVRENSNFPRTPETQIVEKVNLNTATQQELEALPGIGPKLAQEIIKARQQKPFTSLEDLDRVPGIGPRLLEKLKDRVTW</sequence>
<dbReference type="Pfam" id="PF12836">
    <property type="entry name" value="HHH_3"/>
    <property type="match status" value="1"/>
</dbReference>
<evidence type="ECO:0000256" key="4">
    <source>
        <dbReference type="ARBA" id="ARBA00022801"/>
    </source>
</evidence>
<dbReference type="PANTHER" id="PTHR43856:SF1">
    <property type="entry name" value="MITOCHONDRIAL CARDIOLIPIN HYDROLASE"/>
    <property type="match status" value="1"/>
</dbReference>
<dbReference type="CDD" id="cd09116">
    <property type="entry name" value="PLDc_Nuc_like"/>
    <property type="match status" value="1"/>
</dbReference>
<evidence type="ECO:0000256" key="5">
    <source>
        <dbReference type="ARBA" id="ARBA00022963"/>
    </source>
</evidence>
<comment type="similarity">
    <text evidence="2">Belongs to the phospholipase D family.</text>
</comment>
<dbReference type="OrthoDB" id="155099at2"/>
<dbReference type="EC" id="3.1.4.4" evidence="3"/>
<feature type="chain" id="PRO_5012866313" description="phospholipase D" evidence="7">
    <location>
        <begin position="27"/>
        <end position="556"/>
    </location>
</feature>
<evidence type="ECO:0000256" key="3">
    <source>
        <dbReference type="ARBA" id="ARBA00012027"/>
    </source>
</evidence>
<dbReference type="InterPro" id="IPR051406">
    <property type="entry name" value="PLD_domain"/>
</dbReference>
<dbReference type="CDD" id="cd09173">
    <property type="entry name" value="PLDc_Nuc_like_unchar1_2"/>
    <property type="match status" value="1"/>
</dbReference>
<dbReference type="Pfam" id="PF13091">
    <property type="entry name" value="PLDc_2"/>
    <property type="match status" value="2"/>
</dbReference>
<dbReference type="SMART" id="SM00155">
    <property type="entry name" value="PLDc"/>
    <property type="match status" value="2"/>
</dbReference>
<evidence type="ECO:0000256" key="6">
    <source>
        <dbReference type="ARBA" id="ARBA00023098"/>
    </source>
</evidence>
<dbReference type="EMBL" id="MRCE01000009">
    <property type="protein sequence ID" value="OKH38041.1"/>
    <property type="molecule type" value="Genomic_DNA"/>
</dbReference>
<evidence type="ECO:0000256" key="7">
    <source>
        <dbReference type="SAM" id="SignalP"/>
    </source>
</evidence>
<dbReference type="GO" id="GO:0016891">
    <property type="term" value="F:RNA endonuclease activity producing 5'-phosphomonoesters, hydrolytic mechanism"/>
    <property type="evidence" value="ECO:0007669"/>
    <property type="project" value="TreeGrafter"/>
</dbReference>
<accession>A0A1U7ILA6</accession>
<dbReference type="Proteomes" id="UP000185860">
    <property type="component" value="Unassembled WGS sequence"/>
</dbReference>
<evidence type="ECO:0000256" key="1">
    <source>
        <dbReference type="ARBA" id="ARBA00000798"/>
    </source>
</evidence>
<dbReference type="STRING" id="454136.NIES2119_10770"/>
<dbReference type="GO" id="GO:0004630">
    <property type="term" value="F:phospholipase D activity"/>
    <property type="evidence" value="ECO:0007669"/>
    <property type="project" value="UniProtKB-EC"/>
</dbReference>